<name>A0ACB9PRJ5_BAUVA</name>
<evidence type="ECO:0000313" key="2">
    <source>
        <dbReference type="Proteomes" id="UP000828941"/>
    </source>
</evidence>
<sequence>MNNVKKHSRRLKRRLMPPVPRRPLILYLTVLDESVGSVLGQHDENGRKEGVIYYLSKNSQIMSLDMPRHTLAKDWQNGKLSFSECDIVYMTKKSIKGSTITDHLADNPIDDYQPMKFEFLDEDILVVNKEEENEKSNRWKMYFDGAVNIHGSRFFLSGEVLYKRSYNGALLRCVDVNEANQIFIAVHDGIYGTHANGHMMAWKILRAGYYWMIVEKDCISYVWKCHKCQIYADRINVPPFPLYYMATPWPFSMWGIDVIGPINPKASNGHCFILVGIDYFTKWVESASYATVTQHAVAKFLKFNIICQYGQPERIITDNGPK</sequence>
<dbReference type="EMBL" id="CM039428">
    <property type="protein sequence ID" value="KAI4351298.1"/>
    <property type="molecule type" value="Genomic_DNA"/>
</dbReference>
<keyword evidence="2" id="KW-1185">Reference proteome</keyword>
<accession>A0ACB9PRJ5</accession>
<dbReference type="Proteomes" id="UP000828941">
    <property type="component" value="Chromosome 3"/>
</dbReference>
<organism evidence="1 2">
    <name type="scientific">Bauhinia variegata</name>
    <name type="common">Purple orchid tree</name>
    <name type="synonym">Phanera variegata</name>
    <dbReference type="NCBI Taxonomy" id="167791"/>
    <lineage>
        <taxon>Eukaryota</taxon>
        <taxon>Viridiplantae</taxon>
        <taxon>Streptophyta</taxon>
        <taxon>Embryophyta</taxon>
        <taxon>Tracheophyta</taxon>
        <taxon>Spermatophyta</taxon>
        <taxon>Magnoliopsida</taxon>
        <taxon>eudicotyledons</taxon>
        <taxon>Gunneridae</taxon>
        <taxon>Pentapetalae</taxon>
        <taxon>rosids</taxon>
        <taxon>fabids</taxon>
        <taxon>Fabales</taxon>
        <taxon>Fabaceae</taxon>
        <taxon>Cercidoideae</taxon>
        <taxon>Cercideae</taxon>
        <taxon>Bauhiniinae</taxon>
        <taxon>Bauhinia</taxon>
    </lineage>
</organism>
<gene>
    <name evidence="1" type="ORF">L6164_005674</name>
</gene>
<reference evidence="1 2" key="1">
    <citation type="journal article" date="2022" name="DNA Res.">
        <title>Chromosomal-level genome assembly of the orchid tree Bauhinia variegata (Leguminosae; Cercidoideae) supports the allotetraploid origin hypothesis of Bauhinia.</title>
        <authorList>
            <person name="Zhong Y."/>
            <person name="Chen Y."/>
            <person name="Zheng D."/>
            <person name="Pang J."/>
            <person name="Liu Y."/>
            <person name="Luo S."/>
            <person name="Meng S."/>
            <person name="Qian L."/>
            <person name="Wei D."/>
            <person name="Dai S."/>
            <person name="Zhou R."/>
        </authorList>
    </citation>
    <scope>NUCLEOTIDE SEQUENCE [LARGE SCALE GENOMIC DNA]</scope>
    <source>
        <strain evidence="1">BV-YZ2020</strain>
    </source>
</reference>
<comment type="caution">
    <text evidence="1">The sequence shown here is derived from an EMBL/GenBank/DDBJ whole genome shotgun (WGS) entry which is preliminary data.</text>
</comment>
<evidence type="ECO:0000313" key="1">
    <source>
        <dbReference type="EMBL" id="KAI4351298.1"/>
    </source>
</evidence>
<protein>
    <submittedName>
        <fullName evidence="1">Uncharacterized protein</fullName>
    </submittedName>
</protein>
<proteinExistence type="predicted"/>